<reference evidence="2 3" key="1">
    <citation type="submission" date="2019-09" db="EMBL/GenBank/DDBJ databases">
        <title>The draft genomes of Allium pathogen Pseudomonas sp.</title>
        <authorList>
            <person name="Fujikawa T."/>
            <person name="Sawada H."/>
        </authorList>
    </citation>
    <scope>NUCLEOTIDE SEQUENCE [LARGE SCALE GENOMIC DNA]</scope>
    <source>
        <strain evidence="2 3">MAFF 730085</strain>
    </source>
</reference>
<feature type="chain" id="PRO_5025026335" description="Lipoprotein" evidence="1">
    <location>
        <begin position="23"/>
        <end position="117"/>
    </location>
</feature>
<protein>
    <recommendedName>
        <fullName evidence="4">Lipoprotein</fullName>
    </recommendedName>
</protein>
<evidence type="ECO:0008006" key="4">
    <source>
        <dbReference type="Google" id="ProtNLM"/>
    </source>
</evidence>
<comment type="caution">
    <text evidence="2">The sequence shown here is derived from an EMBL/GenBank/DDBJ whole genome shotgun (WGS) entry which is preliminary data.</text>
</comment>
<dbReference type="Proteomes" id="UP000325438">
    <property type="component" value="Unassembled WGS sequence"/>
</dbReference>
<dbReference type="AlphaFoldDB" id="A0A5N7JZ72"/>
<evidence type="ECO:0000313" key="2">
    <source>
        <dbReference type="EMBL" id="MPQ86423.1"/>
    </source>
</evidence>
<proteinExistence type="predicted"/>
<dbReference type="EMBL" id="VUBA01000150">
    <property type="protein sequence ID" value="MPQ86423.1"/>
    <property type="molecule type" value="Genomic_DNA"/>
</dbReference>
<feature type="signal peptide" evidence="1">
    <location>
        <begin position="1"/>
        <end position="22"/>
    </location>
</feature>
<keyword evidence="1" id="KW-0732">Signal</keyword>
<accession>A0A5N7JZ72</accession>
<dbReference type="PROSITE" id="PS51257">
    <property type="entry name" value="PROKAR_LIPOPROTEIN"/>
    <property type="match status" value="1"/>
</dbReference>
<gene>
    <name evidence="2" type="ORF">F0170_22040</name>
</gene>
<name>A0A5N7JZ72_9PSED</name>
<evidence type="ECO:0000256" key="1">
    <source>
        <dbReference type="SAM" id="SignalP"/>
    </source>
</evidence>
<organism evidence="2 3">
    <name type="scientific">Pseudomonas kitaguniensis</name>
    <dbReference type="NCBI Taxonomy" id="2607908"/>
    <lineage>
        <taxon>Bacteria</taxon>
        <taxon>Pseudomonadati</taxon>
        <taxon>Pseudomonadota</taxon>
        <taxon>Gammaproteobacteria</taxon>
        <taxon>Pseudomonadales</taxon>
        <taxon>Pseudomonadaceae</taxon>
        <taxon>Pseudomonas</taxon>
    </lineage>
</organism>
<dbReference type="RefSeq" id="WP_152750974.1">
    <property type="nucleotide sequence ID" value="NZ_JBLZPT010000010.1"/>
</dbReference>
<evidence type="ECO:0000313" key="3">
    <source>
        <dbReference type="Proteomes" id="UP000325438"/>
    </source>
</evidence>
<sequence length="117" mass="11879">MKLMIGLTALLLVSACTTTTHAPAPAPAQNAAASTCLAGGGTMKQVGRLQSWKCITPYKDAGKACTDSSQCQGECQTSVNTQSGNGPVTGACQVDNSHFGCSARVEKGTLGRAICVD</sequence>